<dbReference type="InterPro" id="IPR051693">
    <property type="entry name" value="UPF0046_metallophosphoest"/>
</dbReference>
<dbReference type="PANTHER" id="PTHR12905:SF0">
    <property type="entry name" value="CALCINEURIN-LIKE PHOSPHOESTERASE DOMAIN-CONTAINING PROTEIN"/>
    <property type="match status" value="1"/>
</dbReference>
<dbReference type="InterPro" id="IPR029052">
    <property type="entry name" value="Metallo-depent_PP-like"/>
</dbReference>
<proteinExistence type="predicted"/>
<reference evidence="3" key="1">
    <citation type="submission" date="2018-06" db="EMBL/GenBank/DDBJ databases">
        <authorList>
            <person name="Cea G.-C."/>
            <person name="William W."/>
        </authorList>
    </citation>
    <scope>NUCLEOTIDE SEQUENCE [LARGE SCALE GENOMIC DNA]</scope>
    <source>
        <strain evidence="3">DB21MT-2</strain>
    </source>
</reference>
<organism evidence="2 3">
    <name type="scientific">Shewanella benthica</name>
    <dbReference type="NCBI Taxonomy" id="43661"/>
    <lineage>
        <taxon>Bacteria</taxon>
        <taxon>Pseudomonadati</taxon>
        <taxon>Pseudomonadota</taxon>
        <taxon>Gammaproteobacteria</taxon>
        <taxon>Alteromonadales</taxon>
        <taxon>Shewanellaceae</taxon>
        <taxon>Shewanella</taxon>
    </lineage>
</organism>
<dbReference type="EMBL" id="LS483452">
    <property type="protein sequence ID" value="SQH77869.1"/>
    <property type="molecule type" value="Genomic_DNA"/>
</dbReference>
<dbReference type="GO" id="GO:0016787">
    <property type="term" value="F:hydrolase activity"/>
    <property type="evidence" value="ECO:0007669"/>
    <property type="project" value="InterPro"/>
</dbReference>
<dbReference type="InterPro" id="IPR004843">
    <property type="entry name" value="Calcineurin-like_PHP"/>
</dbReference>
<dbReference type="KEGG" id="sbk:SHEWBE_3906"/>
<dbReference type="SUPFAM" id="SSF56300">
    <property type="entry name" value="Metallo-dependent phosphatases"/>
    <property type="match status" value="1"/>
</dbReference>
<dbReference type="PANTHER" id="PTHR12905">
    <property type="entry name" value="METALLOPHOSPHOESTERASE"/>
    <property type="match status" value="1"/>
</dbReference>
<dbReference type="Pfam" id="PF00149">
    <property type="entry name" value="Metallophos"/>
    <property type="match status" value="1"/>
</dbReference>
<protein>
    <submittedName>
        <fullName evidence="2">Metallophosphoesterase</fullName>
    </submittedName>
</protein>
<gene>
    <name evidence="2" type="ORF">SHEWBE_3906</name>
</gene>
<feature type="domain" description="Calcineurin-like phosphoesterase" evidence="1">
    <location>
        <begin position="1"/>
        <end position="171"/>
    </location>
</feature>
<accession>A0A330M583</accession>
<evidence type="ECO:0000313" key="3">
    <source>
        <dbReference type="Proteomes" id="UP000250123"/>
    </source>
</evidence>
<dbReference type="Proteomes" id="UP000250123">
    <property type="component" value="Chromosome SHEWBE"/>
</dbReference>
<dbReference type="AlphaFoldDB" id="A0A330M583"/>
<name>A0A330M583_9GAMM</name>
<evidence type="ECO:0000259" key="1">
    <source>
        <dbReference type="Pfam" id="PF00149"/>
    </source>
</evidence>
<sequence>MRILHVTDLHFHKVQCEWVAKLSKEADVLCITGDFLDDRLECSTTLAAQVKWLRKWLSQIPIPVFVCSGNHDNPLDNELDADHDWLNSIPNVRGDHSQFEFDGVKFGCIPYQCENIERFSDCAVILHHEPPSGLKTALQDSVDWGSEDLKACLRLGAITPRWLLCGHVHRPLKNVSKYRSSIVSNPGSNRYLDTPNHHWIKIL</sequence>
<evidence type="ECO:0000313" key="2">
    <source>
        <dbReference type="EMBL" id="SQH77869.1"/>
    </source>
</evidence>
<dbReference type="Gene3D" id="3.60.21.10">
    <property type="match status" value="1"/>
</dbReference>